<dbReference type="EMBL" id="MU864928">
    <property type="protein sequence ID" value="KAK4467191.1"/>
    <property type="molecule type" value="Genomic_DNA"/>
</dbReference>
<protein>
    <recommendedName>
        <fullName evidence="5">Nucleolar protein 16</fullName>
    </recommendedName>
</protein>
<dbReference type="GO" id="GO:1990904">
    <property type="term" value="C:ribonucleoprotein complex"/>
    <property type="evidence" value="ECO:0007669"/>
    <property type="project" value="UniProtKB-KW"/>
</dbReference>
<dbReference type="Proteomes" id="UP001321749">
    <property type="component" value="Unassembled WGS sequence"/>
</dbReference>
<comment type="caution">
    <text evidence="9">The sequence shown here is derived from an EMBL/GenBank/DDBJ whole genome shotgun (WGS) entry which is preliminary data.</text>
</comment>
<sequence>MGRELQKRKARSSRSKVKMPNRRKKALNPLGSSIIAKNWNKKETLSQNYTRFGIVAKLGKTTGGVAPSNKANLTTNAGDPLAVQSADNGLLKVREVKVERDAEGKIVRIVRDTNPLNDPLNDLDSDSDGESAAEPRQYEEWDGFVNEGRRRNITDDAQMPEVLRELEMEAAQPTEKPVRHQSDREREWLERLVDKYGDNVVAMARDKKLNPMQQTTGDLARRLRKAGLLPS</sequence>
<dbReference type="PANTHER" id="PTHR13243">
    <property type="entry name" value="HSPC111 PROTEIN-RELATED"/>
    <property type="match status" value="1"/>
</dbReference>
<evidence type="ECO:0000256" key="7">
    <source>
        <dbReference type="ARBA" id="ARBA00023274"/>
    </source>
</evidence>
<feature type="region of interest" description="Disordered" evidence="8">
    <location>
        <begin position="113"/>
        <end position="136"/>
    </location>
</feature>
<evidence type="ECO:0000313" key="9">
    <source>
        <dbReference type="EMBL" id="KAK4467191.1"/>
    </source>
</evidence>
<name>A0AAV9I5X9_9PEZI</name>
<proteinExistence type="inferred from homology"/>
<feature type="region of interest" description="Disordered" evidence="8">
    <location>
        <begin position="1"/>
        <end position="25"/>
    </location>
</feature>
<keyword evidence="6" id="KW-0539">Nucleus</keyword>
<evidence type="ECO:0000313" key="10">
    <source>
        <dbReference type="Proteomes" id="UP001321749"/>
    </source>
</evidence>
<feature type="compositionally biased region" description="Acidic residues" evidence="8">
    <location>
        <begin position="121"/>
        <end position="131"/>
    </location>
</feature>
<evidence type="ECO:0000256" key="1">
    <source>
        <dbReference type="ARBA" id="ARBA00002889"/>
    </source>
</evidence>
<reference evidence="9" key="1">
    <citation type="journal article" date="2023" name="Mol. Phylogenet. Evol.">
        <title>Genome-scale phylogeny and comparative genomics of the fungal order Sordariales.</title>
        <authorList>
            <person name="Hensen N."/>
            <person name="Bonometti L."/>
            <person name="Westerberg I."/>
            <person name="Brannstrom I.O."/>
            <person name="Guillou S."/>
            <person name="Cros-Aarteil S."/>
            <person name="Calhoun S."/>
            <person name="Haridas S."/>
            <person name="Kuo A."/>
            <person name="Mondo S."/>
            <person name="Pangilinan J."/>
            <person name="Riley R."/>
            <person name="LaButti K."/>
            <person name="Andreopoulos B."/>
            <person name="Lipzen A."/>
            <person name="Chen C."/>
            <person name="Yan M."/>
            <person name="Daum C."/>
            <person name="Ng V."/>
            <person name="Clum A."/>
            <person name="Steindorff A."/>
            <person name="Ohm R.A."/>
            <person name="Martin F."/>
            <person name="Silar P."/>
            <person name="Natvig D.O."/>
            <person name="Lalanne C."/>
            <person name="Gautier V."/>
            <person name="Ament-Velasquez S.L."/>
            <person name="Kruys A."/>
            <person name="Hutchinson M.I."/>
            <person name="Powell A.J."/>
            <person name="Barry K."/>
            <person name="Miller A.N."/>
            <person name="Grigoriev I.V."/>
            <person name="Debuchy R."/>
            <person name="Gladieux P."/>
            <person name="Hiltunen Thoren M."/>
            <person name="Johannesson H."/>
        </authorList>
    </citation>
    <scope>NUCLEOTIDE SEQUENCE</scope>
    <source>
        <strain evidence="9">PSN324</strain>
    </source>
</reference>
<dbReference type="InterPro" id="IPR019002">
    <property type="entry name" value="Ribosome_biogenesis_Nop16"/>
</dbReference>
<evidence type="ECO:0000256" key="5">
    <source>
        <dbReference type="ARBA" id="ARBA00015522"/>
    </source>
</evidence>
<dbReference type="GO" id="GO:0005730">
    <property type="term" value="C:nucleolus"/>
    <property type="evidence" value="ECO:0007669"/>
    <property type="project" value="UniProtKB-SubCell"/>
</dbReference>
<dbReference type="PANTHER" id="PTHR13243:SF1">
    <property type="entry name" value="NUCLEOLAR PROTEIN 16"/>
    <property type="match status" value="1"/>
</dbReference>
<dbReference type="GO" id="GO:0042273">
    <property type="term" value="P:ribosomal large subunit biogenesis"/>
    <property type="evidence" value="ECO:0007669"/>
    <property type="project" value="TreeGrafter"/>
</dbReference>
<reference evidence="9" key="2">
    <citation type="submission" date="2023-06" db="EMBL/GenBank/DDBJ databases">
        <authorList>
            <consortium name="Lawrence Berkeley National Laboratory"/>
            <person name="Mondo S.J."/>
            <person name="Hensen N."/>
            <person name="Bonometti L."/>
            <person name="Westerberg I."/>
            <person name="Brannstrom I.O."/>
            <person name="Guillou S."/>
            <person name="Cros-Aarteil S."/>
            <person name="Calhoun S."/>
            <person name="Haridas S."/>
            <person name="Kuo A."/>
            <person name="Pangilinan J."/>
            <person name="Riley R."/>
            <person name="Labutti K."/>
            <person name="Andreopoulos B."/>
            <person name="Lipzen A."/>
            <person name="Chen C."/>
            <person name="Yanf M."/>
            <person name="Daum C."/>
            <person name="Ng V."/>
            <person name="Clum A."/>
            <person name="Steindorff A."/>
            <person name="Ohm R."/>
            <person name="Martin F."/>
            <person name="Silar P."/>
            <person name="Natvig D."/>
            <person name="Lalanne C."/>
            <person name="Gautier V."/>
            <person name="Ament-Velasquez S.L."/>
            <person name="Kruys A."/>
            <person name="Hutchinson M.I."/>
            <person name="Powell A.J."/>
            <person name="Barry K."/>
            <person name="Miller A.N."/>
            <person name="Grigoriev I.V."/>
            <person name="Debuchy R."/>
            <person name="Gladieux P."/>
            <person name="Thoren M.H."/>
            <person name="Johannesson H."/>
        </authorList>
    </citation>
    <scope>NUCLEOTIDE SEQUENCE</scope>
    <source>
        <strain evidence="9">PSN324</strain>
    </source>
</reference>
<evidence type="ECO:0000256" key="4">
    <source>
        <dbReference type="ARBA" id="ARBA00011187"/>
    </source>
</evidence>
<keyword evidence="10" id="KW-1185">Reference proteome</keyword>
<evidence type="ECO:0000256" key="6">
    <source>
        <dbReference type="ARBA" id="ARBA00023242"/>
    </source>
</evidence>
<organism evidence="9 10">
    <name type="scientific">Cladorrhinum samala</name>
    <dbReference type="NCBI Taxonomy" id="585594"/>
    <lineage>
        <taxon>Eukaryota</taxon>
        <taxon>Fungi</taxon>
        <taxon>Dikarya</taxon>
        <taxon>Ascomycota</taxon>
        <taxon>Pezizomycotina</taxon>
        <taxon>Sordariomycetes</taxon>
        <taxon>Sordariomycetidae</taxon>
        <taxon>Sordariales</taxon>
        <taxon>Podosporaceae</taxon>
        <taxon>Cladorrhinum</taxon>
    </lineage>
</organism>
<evidence type="ECO:0000256" key="2">
    <source>
        <dbReference type="ARBA" id="ARBA00004604"/>
    </source>
</evidence>
<comment type="subcellular location">
    <subcellularLocation>
        <location evidence="2">Nucleus</location>
        <location evidence="2">Nucleolus</location>
    </subcellularLocation>
</comment>
<comment type="function">
    <text evidence="1">Involved in the biogenesis of the 60S ribosomal subunit.</text>
</comment>
<evidence type="ECO:0000256" key="3">
    <source>
        <dbReference type="ARBA" id="ARBA00008479"/>
    </source>
</evidence>
<dbReference type="AlphaFoldDB" id="A0AAV9I5X9"/>
<dbReference type="Pfam" id="PF09420">
    <property type="entry name" value="Nop16"/>
    <property type="match status" value="1"/>
</dbReference>
<gene>
    <name evidence="9" type="ORF">QBC42DRAFT_257961</name>
</gene>
<accession>A0AAV9I5X9</accession>
<comment type="similarity">
    <text evidence="3">Belongs to the NOP16 family.</text>
</comment>
<evidence type="ECO:0000256" key="8">
    <source>
        <dbReference type="SAM" id="MobiDB-lite"/>
    </source>
</evidence>
<comment type="subunit">
    <text evidence="4">Component of the pre-66S ribosomal particle.</text>
</comment>
<keyword evidence="7" id="KW-0687">Ribonucleoprotein</keyword>
<feature type="compositionally biased region" description="Basic residues" evidence="8">
    <location>
        <begin position="8"/>
        <end position="25"/>
    </location>
</feature>